<dbReference type="EMBL" id="CAICTM010001804">
    <property type="protein sequence ID" value="CAB9526299.1"/>
    <property type="molecule type" value="Genomic_DNA"/>
</dbReference>
<proteinExistence type="predicted"/>
<evidence type="ECO:0000313" key="3">
    <source>
        <dbReference type="Proteomes" id="UP001153069"/>
    </source>
</evidence>
<accession>A0A9N8EUL5</accession>
<evidence type="ECO:0000256" key="1">
    <source>
        <dbReference type="SAM" id="MobiDB-lite"/>
    </source>
</evidence>
<feature type="region of interest" description="Disordered" evidence="1">
    <location>
        <begin position="32"/>
        <end position="63"/>
    </location>
</feature>
<name>A0A9N8EUL5_9STRA</name>
<protein>
    <submittedName>
        <fullName evidence="2">Uncharacterized protein</fullName>
    </submittedName>
</protein>
<sequence>MTYFYASTASIASTSGWDEITLANAMLNVSLSSPGLQRRDSRENTSSPMQLRRADGGWGSQTTRQTYRNDLCTLSQHNSTVAAPVNQQPASPAQSTGDYFNFDL</sequence>
<dbReference type="Proteomes" id="UP001153069">
    <property type="component" value="Unassembled WGS sequence"/>
</dbReference>
<evidence type="ECO:0000313" key="2">
    <source>
        <dbReference type="EMBL" id="CAB9526299.1"/>
    </source>
</evidence>
<comment type="caution">
    <text evidence="2">The sequence shown here is derived from an EMBL/GenBank/DDBJ whole genome shotgun (WGS) entry which is preliminary data.</text>
</comment>
<dbReference type="OrthoDB" id="643377at2759"/>
<organism evidence="2 3">
    <name type="scientific">Seminavis robusta</name>
    <dbReference type="NCBI Taxonomy" id="568900"/>
    <lineage>
        <taxon>Eukaryota</taxon>
        <taxon>Sar</taxon>
        <taxon>Stramenopiles</taxon>
        <taxon>Ochrophyta</taxon>
        <taxon>Bacillariophyta</taxon>
        <taxon>Bacillariophyceae</taxon>
        <taxon>Bacillariophycidae</taxon>
        <taxon>Naviculales</taxon>
        <taxon>Naviculaceae</taxon>
        <taxon>Seminavis</taxon>
    </lineage>
</organism>
<feature type="compositionally biased region" description="Polar residues" evidence="1">
    <location>
        <begin position="80"/>
        <end position="98"/>
    </location>
</feature>
<gene>
    <name evidence="2" type="ORF">SEMRO_1806_G298890.1</name>
</gene>
<reference evidence="2" key="1">
    <citation type="submission" date="2020-06" db="EMBL/GenBank/DDBJ databases">
        <authorList>
            <consortium name="Plant Systems Biology data submission"/>
        </authorList>
    </citation>
    <scope>NUCLEOTIDE SEQUENCE</scope>
    <source>
        <strain evidence="2">D6</strain>
    </source>
</reference>
<keyword evidence="3" id="KW-1185">Reference proteome</keyword>
<feature type="region of interest" description="Disordered" evidence="1">
    <location>
        <begin position="80"/>
        <end position="104"/>
    </location>
</feature>
<dbReference type="AlphaFoldDB" id="A0A9N8EUL5"/>